<feature type="region of interest" description="Disordered" evidence="5">
    <location>
        <begin position="55"/>
        <end position="80"/>
    </location>
</feature>
<comment type="caution">
    <text evidence="7">The sequence shown here is derived from an EMBL/GenBank/DDBJ whole genome shotgun (WGS) entry which is preliminary data.</text>
</comment>
<keyword evidence="3" id="KW-1133">Transmembrane helix</keyword>
<dbReference type="Gene3D" id="3.30.1150.10">
    <property type="match status" value="1"/>
</dbReference>
<proteinExistence type="predicted"/>
<feature type="domain" description="TonB C-terminal" evidence="6">
    <location>
        <begin position="80"/>
        <end position="172"/>
    </location>
</feature>
<dbReference type="InterPro" id="IPR006260">
    <property type="entry name" value="TonB/TolA_C"/>
</dbReference>
<keyword evidence="4" id="KW-0472">Membrane</keyword>
<dbReference type="Proteomes" id="UP001204615">
    <property type="component" value="Unassembled WGS sequence"/>
</dbReference>
<reference evidence="7 8" key="1">
    <citation type="submission" date="2022-06" db="EMBL/GenBank/DDBJ databases">
        <title>Dyella sp. Sa strain:Sa Genome sequencing.</title>
        <authorList>
            <person name="Park S."/>
        </authorList>
    </citation>
    <scope>NUCLEOTIDE SEQUENCE [LARGE SCALE GENOMIC DNA]</scope>
    <source>
        <strain evidence="7 8">Sa</strain>
    </source>
</reference>
<accession>A0ABT1F653</accession>
<evidence type="ECO:0000313" key="7">
    <source>
        <dbReference type="EMBL" id="MCP1372885.1"/>
    </source>
</evidence>
<evidence type="ECO:0000259" key="6">
    <source>
        <dbReference type="PROSITE" id="PS52015"/>
    </source>
</evidence>
<dbReference type="SUPFAM" id="SSF74653">
    <property type="entry name" value="TolA/TonB C-terminal domain"/>
    <property type="match status" value="1"/>
</dbReference>
<dbReference type="EMBL" id="JAMZEK010000001">
    <property type="protein sequence ID" value="MCP1372885.1"/>
    <property type="molecule type" value="Genomic_DNA"/>
</dbReference>
<comment type="subcellular location">
    <subcellularLocation>
        <location evidence="1">Membrane</location>
        <topology evidence="1">Single-pass membrane protein</topology>
    </subcellularLocation>
</comment>
<sequence>MRITPRLRVTSLLSVLALLVGVLGTQWLSGQTAGWAGPRHAVIAEHTAPPALRYRADRERPASPRVASMHAAGPAEAPVPPPPELVPVSMPSLSARYAGLAGHLAGDVVLHIQVDGTGRVLDARVARSSGDAVLDAHARALVAQWRFAVPPDHPGGLSGELPMHFGTAPAAR</sequence>
<evidence type="ECO:0000256" key="1">
    <source>
        <dbReference type="ARBA" id="ARBA00004167"/>
    </source>
</evidence>
<gene>
    <name evidence="7" type="ORF">NC595_02270</name>
</gene>
<evidence type="ECO:0000313" key="8">
    <source>
        <dbReference type="Proteomes" id="UP001204615"/>
    </source>
</evidence>
<organism evidence="7 8">
    <name type="scientific">Dyella lutea</name>
    <dbReference type="NCBI Taxonomy" id="2950441"/>
    <lineage>
        <taxon>Bacteria</taxon>
        <taxon>Pseudomonadati</taxon>
        <taxon>Pseudomonadota</taxon>
        <taxon>Gammaproteobacteria</taxon>
        <taxon>Lysobacterales</taxon>
        <taxon>Rhodanobacteraceae</taxon>
        <taxon>Dyella</taxon>
    </lineage>
</organism>
<evidence type="ECO:0000256" key="4">
    <source>
        <dbReference type="ARBA" id="ARBA00023136"/>
    </source>
</evidence>
<dbReference type="RefSeq" id="WP_253564666.1">
    <property type="nucleotide sequence ID" value="NZ_JAMZEK010000001.1"/>
</dbReference>
<protein>
    <submittedName>
        <fullName evidence="7">Energy transducer TonB</fullName>
    </submittedName>
</protein>
<evidence type="ECO:0000256" key="5">
    <source>
        <dbReference type="SAM" id="MobiDB-lite"/>
    </source>
</evidence>
<evidence type="ECO:0000256" key="3">
    <source>
        <dbReference type="ARBA" id="ARBA00022989"/>
    </source>
</evidence>
<dbReference type="InterPro" id="IPR037682">
    <property type="entry name" value="TonB_C"/>
</dbReference>
<dbReference type="Pfam" id="PF03544">
    <property type="entry name" value="TonB_C"/>
    <property type="match status" value="1"/>
</dbReference>
<evidence type="ECO:0000256" key="2">
    <source>
        <dbReference type="ARBA" id="ARBA00022692"/>
    </source>
</evidence>
<name>A0ABT1F653_9GAMM</name>
<keyword evidence="2" id="KW-0812">Transmembrane</keyword>
<keyword evidence="8" id="KW-1185">Reference proteome</keyword>
<dbReference type="PROSITE" id="PS52015">
    <property type="entry name" value="TONB_CTD"/>
    <property type="match status" value="1"/>
</dbReference>
<dbReference type="NCBIfam" id="TIGR01352">
    <property type="entry name" value="tonB_Cterm"/>
    <property type="match status" value="1"/>
</dbReference>